<dbReference type="PANTHER" id="PTHR18905">
    <property type="entry name" value="NINEIN"/>
    <property type="match status" value="1"/>
</dbReference>
<evidence type="ECO:0000313" key="9">
    <source>
        <dbReference type="EMBL" id="KAI9551790.1"/>
    </source>
</evidence>
<keyword evidence="10" id="KW-1185">Reference proteome</keyword>
<proteinExistence type="predicted"/>
<dbReference type="GO" id="GO:0005813">
    <property type="term" value="C:centrosome"/>
    <property type="evidence" value="ECO:0007669"/>
    <property type="project" value="UniProtKB-SubCell"/>
</dbReference>
<organism evidence="9 10">
    <name type="scientific">Daphnia sinensis</name>
    <dbReference type="NCBI Taxonomy" id="1820382"/>
    <lineage>
        <taxon>Eukaryota</taxon>
        <taxon>Metazoa</taxon>
        <taxon>Ecdysozoa</taxon>
        <taxon>Arthropoda</taxon>
        <taxon>Crustacea</taxon>
        <taxon>Branchiopoda</taxon>
        <taxon>Diplostraca</taxon>
        <taxon>Cladocera</taxon>
        <taxon>Anomopoda</taxon>
        <taxon>Daphniidae</taxon>
        <taxon>Daphnia</taxon>
        <taxon>Daphnia similis group</taxon>
    </lineage>
</organism>
<feature type="domain" description="EF-hand" evidence="8">
    <location>
        <begin position="61"/>
        <end position="96"/>
    </location>
</feature>
<evidence type="ECO:0000256" key="6">
    <source>
        <dbReference type="SAM" id="Coils"/>
    </source>
</evidence>
<dbReference type="PROSITE" id="PS50222">
    <property type="entry name" value="EF_HAND_2"/>
    <property type="match status" value="1"/>
</dbReference>
<evidence type="ECO:0000313" key="10">
    <source>
        <dbReference type="Proteomes" id="UP000820818"/>
    </source>
</evidence>
<feature type="compositionally biased region" description="Polar residues" evidence="7">
    <location>
        <begin position="1006"/>
        <end position="1015"/>
    </location>
</feature>
<dbReference type="Pfam" id="PF13499">
    <property type="entry name" value="EF-hand_7"/>
    <property type="match status" value="1"/>
</dbReference>
<dbReference type="InterPro" id="IPR002048">
    <property type="entry name" value="EF_hand_dom"/>
</dbReference>
<dbReference type="PROSITE" id="PS00018">
    <property type="entry name" value="EF_HAND_1"/>
    <property type="match status" value="1"/>
</dbReference>
<feature type="region of interest" description="Disordered" evidence="7">
    <location>
        <begin position="442"/>
        <end position="501"/>
    </location>
</feature>
<feature type="coiled-coil region" evidence="6">
    <location>
        <begin position="236"/>
        <end position="263"/>
    </location>
</feature>
<sequence>MEVPEKNSNFHIEDHHSPPSLNESEEDYLRTTWGKLGVGQDGYLDQSQLALVCECIGMEKLSDEVIAQLFDKLDLDHDGRISFGEFLHLFQNVRPGKGDGPLESENYEPNNWGIGSSNRNNGSSVRSEMLMMPSQSTMALFSNIDPAGTGFATYDATVECLRSLGVVHASSLLDALSFRHHPSKRLCLRELVCALQEEMNAGLENGLLANSGPSGAALHAGVLLIQHELSAVRLTVEHASRECEKLRSDLQEANQRSSLLAQEVDENHAKQETIRRTQFKQLEQRHADQLRLVQEVAQADRDQLVSQLQRDLDKRQQQLLQTKEEESRLKECMQTMSEDNARLSAENANLTEKLASSERANGRLIQELDGVSLMAELESRCEALEESQRHSLTEQLSRMSAENLQLRDRTDELSAEIELLRGQLAAARTECVGLGPAWRSEPTMSGAVKRRNGEEEELGMEDHVGKVRKKEAGTGQCSSEESPRPLSDNQNGWKEGANNVNNDQSLADQLQEVKHQTSSGPVVNAGGSTIKEQLKRVFEKLRLQIVEEFLEGNDSVATLQNQYRNVLLQQEERHAEEKRSLFESHLLKLSALEAQLAETQIRNEDLVQLQTVMEAEHEMELKEVRQQLKRVHSKDSKQEEYLHVQPELTPLFQLLRENLTEALADLDAALEKELSRDCEHDSALPEESSTKVEELEKQCKTLENELDSVKVEIVKILIDNEELRLKVRRQQEELEMEQKEAEERMEEKVEFETALLQQRIKQLVRDLEDEKQRNQVEKNALEEDRRDLESRLDMLRTEFDRLDDYWQSKLEEEREIYDQERDSTDEKFRSLELKIKEYEELLGQGDTSSTSSLSTIEERANWEKQLNDLEEESEAQIKQIAQLEAQLEQMQKEKELEAIKARQEIDQLTADLQSTKLQLAEAIEREEKLIIKLENLRELLPASKSPPSPHSNRPLSPTPKPGILPPGYCPLKSRGWAKNQRSPASLSPCKSFESTIDGVDGRQLRRSPSLNSGTSEPHRASRVDISVFQSLNCRLKQQEQRCRELYYALQCQKLRTEQILFDTKAQHHAEITTLETMMKTSEDALRQMSLQHKQTKDKLAASDMLIMELYTENSRLLQTLHLQNLSHSTASGLSM</sequence>
<feature type="region of interest" description="Disordered" evidence="7">
    <location>
        <begin position="941"/>
        <end position="967"/>
    </location>
</feature>
<keyword evidence="2" id="KW-0963">Cytoplasm</keyword>
<evidence type="ECO:0000259" key="8">
    <source>
        <dbReference type="PROSITE" id="PS50222"/>
    </source>
</evidence>
<dbReference type="GO" id="GO:0034454">
    <property type="term" value="P:microtubule anchoring at centrosome"/>
    <property type="evidence" value="ECO:0007669"/>
    <property type="project" value="TreeGrafter"/>
</dbReference>
<feature type="coiled-coil region" evidence="6">
    <location>
        <begin position="589"/>
        <end position="939"/>
    </location>
</feature>
<dbReference type="InterPro" id="IPR001751">
    <property type="entry name" value="S100/CaBP7/8-like_CS"/>
</dbReference>
<dbReference type="SUPFAM" id="SSF47473">
    <property type="entry name" value="EF-hand"/>
    <property type="match status" value="1"/>
</dbReference>
<evidence type="ECO:0000256" key="4">
    <source>
        <dbReference type="ARBA" id="ARBA00022837"/>
    </source>
</evidence>
<evidence type="ECO:0000256" key="3">
    <source>
        <dbReference type="ARBA" id="ARBA00022553"/>
    </source>
</evidence>
<evidence type="ECO:0000256" key="7">
    <source>
        <dbReference type="SAM" id="MobiDB-lite"/>
    </source>
</evidence>
<keyword evidence="5" id="KW-0206">Cytoskeleton</keyword>
<dbReference type="PROSITE" id="PS00303">
    <property type="entry name" value="S100_CABP"/>
    <property type="match status" value="1"/>
</dbReference>
<protein>
    <recommendedName>
        <fullName evidence="8">EF-hand domain-containing protein</fullName>
    </recommendedName>
</protein>
<dbReference type="Gene3D" id="1.10.238.10">
    <property type="entry name" value="EF-hand"/>
    <property type="match status" value="1"/>
</dbReference>
<dbReference type="Proteomes" id="UP000820818">
    <property type="component" value="Linkage Group LG10"/>
</dbReference>
<keyword evidence="3" id="KW-0597">Phosphoprotein</keyword>
<comment type="caution">
    <text evidence="9">The sequence shown here is derived from an EMBL/GenBank/DDBJ whole genome shotgun (WGS) entry which is preliminary data.</text>
</comment>
<feature type="compositionally biased region" description="Pro residues" evidence="7">
    <location>
        <begin position="956"/>
        <end position="967"/>
    </location>
</feature>
<accession>A0AAD5PQQ8</accession>
<dbReference type="CDD" id="cd00051">
    <property type="entry name" value="EFh"/>
    <property type="match status" value="1"/>
</dbReference>
<dbReference type="EMBL" id="WJBH02000010">
    <property type="protein sequence ID" value="KAI9551790.1"/>
    <property type="molecule type" value="Genomic_DNA"/>
</dbReference>
<feature type="compositionally biased region" description="Polar residues" evidence="7">
    <location>
        <begin position="487"/>
        <end position="501"/>
    </location>
</feature>
<keyword evidence="4" id="KW-0106">Calcium</keyword>
<evidence type="ECO:0000256" key="1">
    <source>
        <dbReference type="ARBA" id="ARBA00004300"/>
    </source>
</evidence>
<dbReference type="InterPro" id="IPR018247">
    <property type="entry name" value="EF_Hand_1_Ca_BS"/>
</dbReference>
<feature type="region of interest" description="Disordered" evidence="7">
    <location>
        <begin position="997"/>
        <end position="1019"/>
    </location>
</feature>
<dbReference type="InterPro" id="IPR011992">
    <property type="entry name" value="EF-hand-dom_pair"/>
</dbReference>
<keyword evidence="6" id="KW-0175">Coiled coil</keyword>
<feature type="compositionally biased region" description="Polar residues" evidence="7">
    <location>
        <begin position="1"/>
        <end position="10"/>
    </location>
</feature>
<feature type="region of interest" description="Disordered" evidence="7">
    <location>
        <begin position="1"/>
        <end position="24"/>
    </location>
</feature>
<feature type="coiled-coil region" evidence="6">
    <location>
        <begin position="305"/>
        <end position="430"/>
    </location>
</feature>
<name>A0AAD5PQQ8_9CRUS</name>
<dbReference type="AlphaFoldDB" id="A0AAD5PQQ8"/>
<gene>
    <name evidence="9" type="ORF">GHT06_022126</name>
</gene>
<dbReference type="GO" id="GO:0005509">
    <property type="term" value="F:calcium ion binding"/>
    <property type="evidence" value="ECO:0007669"/>
    <property type="project" value="InterPro"/>
</dbReference>
<reference evidence="9 10" key="1">
    <citation type="submission" date="2022-05" db="EMBL/GenBank/DDBJ databases">
        <title>A multi-omics perspective on studying reproductive biology in Daphnia sinensis.</title>
        <authorList>
            <person name="Jia J."/>
        </authorList>
    </citation>
    <scope>NUCLEOTIDE SEQUENCE [LARGE SCALE GENOMIC DNA]</scope>
    <source>
        <strain evidence="9 10">WSL</strain>
    </source>
</reference>
<dbReference type="PANTHER" id="PTHR18905:SF13">
    <property type="entry name" value="NON-CENTROSOMAL MICROTUBULE ARRAY"/>
    <property type="match status" value="1"/>
</dbReference>
<evidence type="ECO:0000256" key="5">
    <source>
        <dbReference type="ARBA" id="ARBA00023212"/>
    </source>
</evidence>
<evidence type="ECO:0000256" key="2">
    <source>
        <dbReference type="ARBA" id="ARBA00022490"/>
    </source>
</evidence>
<dbReference type="SMART" id="SM00054">
    <property type="entry name" value="EFh"/>
    <property type="match status" value="1"/>
</dbReference>
<comment type="subcellular location">
    <subcellularLocation>
        <location evidence="1">Cytoplasm</location>
        <location evidence="1">Cytoskeleton</location>
        <location evidence="1">Microtubule organizing center</location>
        <location evidence="1">Centrosome</location>
    </subcellularLocation>
</comment>